<dbReference type="STRING" id="1236976.JCM16418_5084"/>
<name>W7YQM2_9BACL</name>
<dbReference type="RefSeq" id="WP_156327253.1">
    <property type="nucleotide sequence ID" value="NZ_BAVZ01000042.1"/>
</dbReference>
<dbReference type="AlphaFoldDB" id="W7YQM2"/>
<sequence length="56" mass="6451">MDKPKISRKGVEEMIKILESGEDPTSKKIRKIKREAQKNVMKMFSVDGNKSDNNNE</sequence>
<dbReference type="Proteomes" id="UP000019364">
    <property type="component" value="Unassembled WGS sequence"/>
</dbReference>
<organism evidence="1 2">
    <name type="scientific">Paenibacillus pini JCM 16418</name>
    <dbReference type="NCBI Taxonomy" id="1236976"/>
    <lineage>
        <taxon>Bacteria</taxon>
        <taxon>Bacillati</taxon>
        <taxon>Bacillota</taxon>
        <taxon>Bacilli</taxon>
        <taxon>Bacillales</taxon>
        <taxon>Paenibacillaceae</taxon>
        <taxon>Paenibacillus</taxon>
    </lineage>
</organism>
<evidence type="ECO:0000313" key="1">
    <source>
        <dbReference type="EMBL" id="GAF10857.1"/>
    </source>
</evidence>
<proteinExistence type="predicted"/>
<dbReference type="EMBL" id="BAVZ01000042">
    <property type="protein sequence ID" value="GAF10857.1"/>
    <property type="molecule type" value="Genomic_DNA"/>
</dbReference>
<reference evidence="1 2" key="1">
    <citation type="journal article" date="2014" name="Genome Announc.">
        <title>Draft Genome Sequence of Paenibacillus pini JCM 16418T, Isolated from the Rhizosphere of Pine Tree.</title>
        <authorList>
            <person name="Yuki M."/>
            <person name="Oshima K."/>
            <person name="Suda W."/>
            <person name="Oshida Y."/>
            <person name="Kitamura K."/>
            <person name="Iida Y."/>
            <person name="Hattori M."/>
            <person name="Ohkuma M."/>
        </authorList>
    </citation>
    <scope>NUCLEOTIDE SEQUENCE [LARGE SCALE GENOMIC DNA]</scope>
    <source>
        <strain evidence="1 2">JCM 16418</strain>
    </source>
</reference>
<gene>
    <name evidence="1" type="ORF">JCM16418_5084</name>
</gene>
<comment type="caution">
    <text evidence="1">The sequence shown here is derived from an EMBL/GenBank/DDBJ whole genome shotgun (WGS) entry which is preliminary data.</text>
</comment>
<evidence type="ECO:0000313" key="2">
    <source>
        <dbReference type="Proteomes" id="UP000019364"/>
    </source>
</evidence>
<keyword evidence="2" id="KW-1185">Reference proteome</keyword>
<protein>
    <submittedName>
        <fullName evidence="1">Uncharacterized protein</fullName>
    </submittedName>
</protein>
<accession>W7YQM2</accession>